<keyword evidence="13" id="KW-0675">Receptor</keyword>
<dbReference type="PROSITE" id="PS01209">
    <property type="entry name" value="LDLRA_1"/>
    <property type="match status" value="4"/>
</dbReference>
<evidence type="ECO:0000256" key="4">
    <source>
        <dbReference type="ARBA" id="ARBA00022583"/>
    </source>
</evidence>
<feature type="disulfide bond" evidence="18">
    <location>
        <begin position="631"/>
        <end position="649"/>
    </location>
</feature>
<dbReference type="GO" id="GO:0006897">
    <property type="term" value="P:endocytosis"/>
    <property type="evidence" value="ECO:0007669"/>
    <property type="project" value="UniProtKB-KW"/>
</dbReference>
<proteinExistence type="predicted"/>
<feature type="disulfide bond" evidence="18">
    <location>
        <begin position="467"/>
        <end position="485"/>
    </location>
</feature>
<feature type="repeat" description="LDL-receptor class B" evidence="19">
    <location>
        <begin position="1467"/>
        <end position="1510"/>
    </location>
</feature>
<feature type="disulfide bond" evidence="18">
    <location>
        <begin position="624"/>
        <end position="636"/>
    </location>
</feature>
<dbReference type="PROSITE" id="PS50068">
    <property type="entry name" value="LDLRA_2"/>
    <property type="match status" value="8"/>
</dbReference>
<feature type="domain" description="EGF-like" evidence="20">
    <location>
        <begin position="710"/>
        <end position="745"/>
    </location>
</feature>
<feature type="disulfide bond" evidence="18">
    <location>
        <begin position="560"/>
        <end position="575"/>
    </location>
</feature>
<dbReference type="FunFam" id="4.10.400.10:FF:000189">
    <property type="entry name" value="low-density lipoprotein receptor 1"/>
    <property type="match status" value="1"/>
</dbReference>
<evidence type="ECO:0000256" key="10">
    <source>
        <dbReference type="ARBA" id="ARBA00022989"/>
    </source>
</evidence>
<dbReference type="Gene3D" id="2.10.25.10">
    <property type="entry name" value="Laminin"/>
    <property type="match status" value="3"/>
</dbReference>
<dbReference type="PROSITE" id="PS51120">
    <property type="entry name" value="LDLRB"/>
    <property type="match status" value="5"/>
</dbReference>
<dbReference type="Pfam" id="PF24468">
    <property type="entry name" value="EGF_LRP2"/>
    <property type="match status" value="1"/>
</dbReference>
<evidence type="ECO:0000313" key="21">
    <source>
        <dbReference type="EMBL" id="CAF2878356.1"/>
    </source>
</evidence>
<keyword evidence="2" id="KW-0245">EGF-like domain</keyword>
<keyword evidence="10" id="KW-1133">Transmembrane helix</keyword>
<dbReference type="SUPFAM" id="SSF57424">
    <property type="entry name" value="LDL receptor-like module"/>
    <property type="match status" value="8"/>
</dbReference>
<evidence type="ECO:0000256" key="18">
    <source>
        <dbReference type="PROSITE-ProRule" id="PRU00124"/>
    </source>
</evidence>
<protein>
    <submittedName>
        <fullName evidence="21">LRP2</fullName>
    </submittedName>
</protein>
<accession>A0A7R8H5B9</accession>
<dbReference type="InterPro" id="IPR011042">
    <property type="entry name" value="6-blade_b-propeller_TolB-like"/>
</dbReference>
<dbReference type="FunFam" id="4.10.400.10:FF:000045">
    <property type="entry name" value="Low-density lipoprotein receptor-related protein 2"/>
    <property type="match status" value="2"/>
</dbReference>
<dbReference type="GO" id="GO:0005886">
    <property type="term" value="C:plasma membrane"/>
    <property type="evidence" value="ECO:0007669"/>
    <property type="project" value="TreeGrafter"/>
</dbReference>
<feature type="repeat" description="LDL-receptor class B" evidence="19">
    <location>
        <begin position="840"/>
        <end position="882"/>
    </location>
</feature>
<gene>
    <name evidence="21" type="ORF">LSAA_6216</name>
</gene>
<keyword evidence="11" id="KW-0472">Membrane</keyword>
<keyword evidence="8" id="KW-0967">Endosome</keyword>
<dbReference type="FunFam" id="4.10.400.10:FF:000034">
    <property type="entry name" value="Low-density lipoprotein receptor-related protein 2"/>
    <property type="match status" value="1"/>
</dbReference>
<keyword evidence="22" id="KW-1185">Reference proteome</keyword>
<evidence type="ECO:0000256" key="12">
    <source>
        <dbReference type="ARBA" id="ARBA00023157"/>
    </source>
</evidence>
<evidence type="ECO:0000256" key="11">
    <source>
        <dbReference type="ARBA" id="ARBA00023136"/>
    </source>
</evidence>
<dbReference type="Pfam" id="PF00058">
    <property type="entry name" value="Ldl_recept_b"/>
    <property type="match status" value="2"/>
</dbReference>
<feature type="disulfide bond" evidence="18">
    <location>
        <begin position="520"/>
        <end position="535"/>
    </location>
</feature>
<feature type="repeat" description="LDL-receptor class B" evidence="19">
    <location>
        <begin position="929"/>
        <end position="973"/>
    </location>
</feature>
<dbReference type="CDD" id="cd00112">
    <property type="entry name" value="LDLa"/>
    <property type="match status" value="7"/>
</dbReference>
<organism evidence="21 22">
    <name type="scientific">Lepeophtheirus salmonis</name>
    <name type="common">Salmon louse</name>
    <name type="synonym">Caligus salmonis</name>
    <dbReference type="NCBI Taxonomy" id="72036"/>
    <lineage>
        <taxon>Eukaryota</taxon>
        <taxon>Metazoa</taxon>
        <taxon>Ecdysozoa</taxon>
        <taxon>Arthropoda</taxon>
        <taxon>Crustacea</taxon>
        <taxon>Multicrustacea</taxon>
        <taxon>Hexanauplia</taxon>
        <taxon>Copepoda</taxon>
        <taxon>Siphonostomatoida</taxon>
        <taxon>Caligidae</taxon>
        <taxon>Lepeophtheirus</taxon>
    </lineage>
</organism>
<feature type="disulfide bond" evidence="18">
    <location>
        <begin position="440"/>
        <end position="455"/>
    </location>
</feature>
<evidence type="ECO:0000256" key="3">
    <source>
        <dbReference type="ARBA" id="ARBA00022553"/>
    </source>
</evidence>
<evidence type="ECO:0000256" key="14">
    <source>
        <dbReference type="ARBA" id="ARBA00023176"/>
    </source>
</evidence>
<dbReference type="FunFam" id="2.120.10.30:FF:000241">
    <property type="entry name" value="Low-density lipoprotein receptor-related protein 6"/>
    <property type="match status" value="1"/>
</dbReference>
<dbReference type="GO" id="GO:0031904">
    <property type="term" value="C:endosome lumen"/>
    <property type="evidence" value="ECO:0007669"/>
    <property type="project" value="UniProtKB-SubCell"/>
</dbReference>
<dbReference type="SUPFAM" id="SSF57196">
    <property type="entry name" value="EGF/Laminin"/>
    <property type="match status" value="1"/>
</dbReference>
<evidence type="ECO:0000256" key="16">
    <source>
        <dbReference type="ARBA" id="ARBA00037878"/>
    </source>
</evidence>
<feature type="disulfide bond" evidence="18">
    <location>
        <begin position="460"/>
        <end position="472"/>
    </location>
</feature>
<evidence type="ECO:0000256" key="2">
    <source>
        <dbReference type="ARBA" id="ARBA00022536"/>
    </source>
</evidence>
<evidence type="ECO:0000256" key="17">
    <source>
        <dbReference type="ARBA" id="ARBA00046273"/>
    </source>
</evidence>
<feature type="domain" description="EGF-like" evidence="20">
    <location>
        <begin position="67"/>
        <end position="113"/>
    </location>
</feature>
<evidence type="ECO:0000256" key="7">
    <source>
        <dbReference type="ARBA" id="ARBA00022737"/>
    </source>
</evidence>
<keyword evidence="3" id="KW-0597">Phosphoprotein</keyword>
<sequence>MDGSFLKPLVEDAVYRASAIALDIESKRVFWSDILLDYIETVDYEDGKDPKGIVAYHELLQPSADNPCKAGSCAHLCIITARSENEDSSFSKDLGYKCACNVGYRLVHNRRCERVTEFLMYSQQKFIKGKILNPDVSSFTDAIQPIVSRSARFVGLDFDFYEGYIYYSDVILDNEGVEGLAIDWASRNLYYIDSRKGTLNILSTVNTTYRRTLLKDLKRPRAIVVHPNKGYIFFSEWDRPANISRANSDGTDVHVFEMFYSDHIQHADLNGKDVRTISSRLIRHPFSLVVYGDKLFVTDWRLDAIIEMNRSDGSEEKIIEKGHPCHKNKGGCSKLCFPIPDNTTDVGISARCGCPYGEKLNSDGRTCKSDPGTEPPVPACKHSWDFTCDNQRCIPKTWVCDGDDDCLDNSDENQNCTAPTCSENDFQCGNGRCIPKGYFCDGDKDCDDFSDERGCQNVTCESNQFSCTNGRCIPMTWKCDGENDCGDSSDEGDFCAEKTCAYFQFSCASYGHCIPQSWVCDGDNDCFDNADEEGCPPITCSASQFKCNNQKQCIHESYKCDGIPDCEDASDELGCPSIAPDQCADQQFKCKTSGICIPIRWHCDGTSDCGDGSDEPTTCGKIDCQENYFKCKNSKCVYKSFVCDGEDDCDGDGSDESLEHACKAPEFVCPSGSWKCPGISDHCVPIDKICDDHFDCPNGADEGPGCDANECSNSRSVCSNECKETPFGPLCICPKGEVLNGTECMDLDECATPGVCSQGFISNRRSILTADISQRSVERIPVSVKNVVATTSDMHNKVIYWSDMETKQIMRLKAGGNEPEVLINSGLSLVEGLAFDWVARNIYWLDSKLNIIEVCHEDKLHRMILVNQNISQPRGLSIDPSEDARWMFWTDWGEYPRIERVGMDGTHRSIIISTKIYWPNGLALDIPTKRIYFADSKLDFIDFCNYDGSGRQQVIANNHYLLHPHSLTVFEDQIYWTDRQFKQGIHVKNPDVNNCVSLLLKIANPLGFTCKCRPGFRRGDDGSCIEKDNPFLMVIKENQIVDLSLMPEDKSIGYFTPVVDIKYGKWETKRMAHYTERNWEVEKKIDFFDQVDTGIVGAPYCIAFDWVGRNLYIGNRMASEISLVRVDGKLKYRMLILDNDGREESVADPISIVVHPGSGKLFWLDVGGPGIPSKIGSVYMDGSEPKIIVKDIRSPEYLAIDLQKEILYYSSSDNPKIESCNFDGSNGQVIVSSKKNHPIAKATGIAVMDRRLYYLDPLYEKVVRVDVTDGSNEQILIENEANLRTLNISKNDNVQPPILALAIRKCGCSIGYIQGESETDCVPFDSFIVISQLQSARGFNIKQNKEAMVPITGKGHNILHMDYLIDNDSPKGNKWIYWVDNEIDGFRGIYRIRPDGTQLSHIIEEGIGKSGIRGIAIDWIAKNLYFTNVFPHETYIEVCWLDGKHRKVIYKSTTDNPRMLAVNPVKRYLYWIDYGQYPMIARSWLDGSHRKPIVTTQISDPRDLTIDMATHDVYWGRFKERCYFQSISQWRKPSSN</sequence>
<feature type="domain" description="EGF-like" evidence="20">
    <location>
        <begin position="324"/>
        <end position="368"/>
    </location>
</feature>
<evidence type="ECO:0000313" key="22">
    <source>
        <dbReference type="Proteomes" id="UP000675881"/>
    </source>
</evidence>
<dbReference type="InterPro" id="IPR002172">
    <property type="entry name" value="LDrepeatLR_classA_rpt"/>
</dbReference>
<dbReference type="InterPro" id="IPR000742">
    <property type="entry name" value="EGF"/>
</dbReference>
<feature type="disulfide bond" evidence="18">
    <location>
        <begin position="428"/>
        <end position="446"/>
    </location>
</feature>
<evidence type="ECO:0000256" key="1">
    <source>
        <dbReference type="ARBA" id="ARBA00004479"/>
    </source>
</evidence>
<keyword evidence="6" id="KW-0732">Signal</keyword>
<dbReference type="InterPro" id="IPR056588">
    <property type="entry name" value="EGF_LRP2"/>
</dbReference>
<comment type="caution">
    <text evidence="18">Lacks conserved residue(s) required for the propagation of feature annotation.</text>
</comment>
<dbReference type="InterPro" id="IPR036055">
    <property type="entry name" value="LDL_receptor-like_sf"/>
</dbReference>
<keyword evidence="12 18" id="KW-1015">Disulfide bond</keyword>
<dbReference type="GO" id="GO:0043235">
    <property type="term" value="C:receptor complex"/>
    <property type="evidence" value="ECO:0007669"/>
    <property type="project" value="TreeGrafter"/>
</dbReference>
<dbReference type="SMART" id="SM00181">
    <property type="entry name" value="EGF"/>
    <property type="match status" value="6"/>
</dbReference>
<feature type="disulfide bond" evidence="18">
    <location>
        <begin position="388"/>
        <end position="406"/>
    </location>
</feature>
<dbReference type="Gene3D" id="4.10.400.10">
    <property type="entry name" value="Low-density Lipoprotein Receptor"/>
    <property type="match status" value="8"/>
</dbReference>
<keyword evidence="5" id="KW-0812">Transmembrane</keyword>
<evidence type="ECO:0000259" key="20">
    <source>
        <dbReference type="SMART" id="SM00181"/>
    </source>
</evidence>
<dbReference type="InterPro" id="IPR051221">
    <property type="entry name" value="LDLR-related"/>
</dbReference>
<keyword evidence="14" id="KW-0168">Coated pit</keyword>
<keyword evidence="15" id="KW-0325">Glycoprotein</keyword>
<dbReference type="InterPro" id="IPR023415">
    <property type="entry name" value="LDLR_class-A_CS"/>
</dbReference>
<evidence type="ECO:0000256" key="6">
    <source>
        <dbReference type="ARBA" id="ARBA00022729"/>
    </source>
</evidence>
<comment type="subcellular location">
    <subcellularLocation>
        <location evidence="17">Endosome lumen</location>
    </subcellularLocation>
    <subcellularLocation>
        <location evidence="16">Membrane</location>
        <location evidence="16">Coated pit</location>
    </subcellularLocation>
    <subcellularLocation>
        <location evidence="1">Membrane</location>
        <topology evidence="1">Single-pass type I membrane protein</topology>
    </subcellularLocation>
</comment>
<dbReference type="SUPFAM" id="SSF63825">
    <property type="entry name" value="YWTD domain"/>
    <property type="match status" value="4"/>
</dbReference>
<name>A0A7R8H5B9_LEPSM</name>
<evidence type="ECO:0000256" key="15">
    <source>
        <dbReference type="ARBA" id="ARBA00023180"/>
    </source>
</evidence>
<dbReference type="Proteomes" id="UP000675881">
    <property type="component" value="Chromosome 2"/>
</dbReference>
<feature type="disulfide bond" evidence="18">
    <location>
        <begin position="421"/>
        <end position="433"/>
    </location>
</feature>
<dbReference type="FunFam" id="4.10.400.10:FF:000002">
    <property type="entry name" value="Low-density lipoprotein receptor-related protein 1"/>
    <property type="match status" value="1"/>
</dbReference>
<feature type="domain" description="EGF-like" evidence="20">
    <location>
        <begin position="420"/>
        <end position="456"/>
    </location>
</feature>
<dbReference type="PRINTS" id="PR00261">
    <property type="entry name" value="LDLRECEPTOR"/>
</dbReference>
<evidence type="ECO:0000256" key="19">
    <source>
        <dbReference type="PROSITE-ProRule" id="PRU00461"/>
    </source>
</evidence>
<evidence type="ECO:0000256" key="13">
    <source>
        <dbReference type="ARBA" id="ARBA00023170"/>
    </source>
</evidence>
<keyword evidence="4" id="KW-0254">Endocytosis</keyword>
<dbReference type="Gene3D" id="2.120.10.30">
    <property type="entry name" value="TolB, C-terminal domain"/>
    <property type="match status" value="5"/>
</dbReference>
<dbReference type="GO" id="GO:0005905">
    <property type="term" value="C:clathrin-coated pit"/>
    <property type="evidence" value="ECO:0007669"/>
    <property type="project" value="UniProtKB-KW"/>
</dbReference>
<dbReference type="PANTHER" id="PTHR22722">
    <property type="entry name" value="LOW-DENSITY LIPOPROTEIN RECEPTOR-RELATED PROTEIN 2-RELATED"/>
    <property type="match status" value="1"/>
</dbReference>
<feature type="domain" description="EGF-like" evidence="20">
    <location>
        <begin position="379"/>
        <end position="417"/>
    </location>
</feature>
<keyword evidence="7" id="KW-0677">Repeat</keyword>
<dbReference type="PANTHER" id="PTHR22722:SF14">
    <property type="entry name" value="MEGALIN, ISOFORM A"/>
    <property type="match status" value="1"/>
</dbReference>
<feature type="repeat" description="LDL-receptor class B" evidence="19">
    <location>
        <begin position="885"/>
        <end position="928"/>
    </location>
</feature>
<dbReference type="EMBL" id="HG994581">
    <property type="protein sequence ID" value="CAF2878356.1"/>
    <property type="molecule type" value="Genomic_DNA"/>
</dbReference>
<evidence type="ECO:0000256" key="9">
    <source>
        <dbReference type="ARBA" id="ARBA00022837"/>
    </source>
</evidence>
<dbReference type="Pfam" id="PF00057">
    <property type="entry name" value="Ldl_recept_a"/>
    <property type="match status" value="7"/>
</dbReference>
<feature type="repeat" description="LDL-receptor class B" evidence="19">
    <location>
        <begin position="797"/>
        <end position="839"/>
    </location>
</feature>
<dbReference type="OrthoDB" id="21182at2759"/>
<evidence type="ECO:0000256" key="5">
    <source>
        <dbReference type="ARBA" id="ARBA00022692"/>
    </source>
</evidence>
<dbReference type="SMART" id="SM00192">
    <property type="entry name" value="LDLa"/>
    <property type="match status" value="8"/>
</dbReference>
<dbReference type="FunFam" id="4.10.400.10:FF:000121">
    <property type="entry name" value="low-density lipoprotein receptor-related protein 2"/>
    <property type="match status" value="1"/>
</dbReference>
<keyword evidence="9" id="KW-0106">Calcium</keyword>
<feature type="domain" description="EGF-like" evidence="20">
    <location>
        <begin position="993"/>
        <end position="1025"/>
    </location>
</feature>
<dbReference type="InterPro" id="IPR000033">
    <property type="entry name" value="LDLR_classB_rpt"/>
</dbReference>
<reference evidence="21" key="1">
    <citation type="submission" date="2021-02" db="EMBL/GenBank/DDBJ databases">
        <authorList>
            <person name="Bekaert M."/>
        </authorList>
    </citation>
    <scope>NUCLEOTIDE SEQUENCE</scope>
    <source>
        <strain evidence="21">IoA-00</strain>
    </source>
</reference>
<dbReference type="SMART" id="SM00135">
    <property type="entry name" value="LY"/>
    <property type="match status" value="16"/>
</dbReference>
<evidence type="ECO:0000256" key="8">
    <source>
        <dbReference type="ARBA" id="ARBA00022753"/>
    </source>
</evidence>